<dbReference type="PROSITE" id="PS00972">
    <property type="entry name" value="USP_1"/>
    <property type="match status" value="1"/>
</dbReference>
<dbReference type="InterPro" id="IPR050164">
    <property type="entry name" value="Peptidase_C19"/>
</dbReference>
<feature type="region of interest" description="Disordered" evidence="8">
    <location>
        <begin position="1"/>
        <end position="20"/>
    </location>
</feature>
<dbReference type="InterPro" id="IPR011050">
    <property type="entry name" value="Pectin_lyase_fold/virulence"/>
</dbReference>
<evidence type="ECO:0000313" key="10">
    <source>
        <dbReference type="EMBL" id="GMI36770.1"/>
    </source>
</evidence>
<keyword evidence="6" id="KW-0378">Hydrolase</keyword>
<dbReference type="EMBL" id="BRYB01000747">
    <property type="protein sequence ID" value="GMI36770.1"/>
    <property type="molecule type" value="Genomic_DNA"/>
</dbReference>
<dbReference type="InterPro" id="IPR038765">
    <property type="entry name" value="Papain-like_cys_pep_sf"/>
</dbReference>
<evidence type="ECO:0000256" key="1">
    <source>
        <dbReference type="ARBA" id="ARBA00000707"/>
    </source>
</evidence>
<dbReference type="PROSITE" id="PS50235">
    <property type="entry name" value="USP_3"/>
    <property type="match status" value="1"/>
</dbReference>
<evidence type="ECO:0000256" key="3">
    <source>
        <dbReference type="ARBA" id="ARBA00012759"/>
    </source>
</evidence>
<dbReference type="InterPro" id="IPR018200">
    <property type="entry name" value="USP_CS"/>
</dbReference>
<evidence type="ECO:0000259" key="9">
    <source>
        <dbReference type="PROSITE" id="PS50235"/>
    </source>
</evidence>
<dbReference type="Gene3D" id="2.160.20.10">
    <property type="entry name" value="Single-stranded right-handed beta-helix, Pectin lyase-like"/>
    <property type="match status" value="1"/>
</dbReference>
<dbReference type="InterPro" id="IPR012334">
    <property type="entry name" value="Pectin_lyas_fold"/>
</dbReference>
<evidence type="ECO:0000256" key="2">
    <source>
        <dbReference type="ARBA" id="ARBA00009085"/>
    </source>
</evidence>
<feature type="compositionally biased region" description="Pro residues" evidence="8">
    <location>
        <begin position="1"/>
        <end position="19"/>
    </location>
</feature>
<dbReference type="SUPFAM" id="SSF54001">
    <property type="entry name" value="Cysteine proteinases"/>
    <property type="match status" value="1"/>
</dbReference>
<gene>
    <name evidence="10" type="ORF">TeGR_g12933</name>
</gene>
<evidence type="ECO:0000256" key="8">
    <source>
        <dbReference type="SAM" id="MobiDB-lite"/>
    </source>
</evidence>
<keyword evidence="11" id="KW-1185">Reference proteome</keyword>
<evidence type="ECO:0000256" key="5">
    <source>
        <dbReference type="ARBA" id="ARBA00022786"/>
    </source>
</evidence>
<evidence type="ECO:0000256" key="7">
    <source>
        <dbReference type="ARBA" id="ARBA00022807"/>
    </source>
</evidence>
<feature type="compositionally biased region" description="Low complexity" evidence="8">
    <location>
        <begin position="937"/>
        <end position="949"/>
    </location>
</feature>
<comment type="caution">
    <text evidence="10">The sequence shown here is derived from an EMBL/GenBank/DDBJ whole genome shotgun (WGS) entry which is preliminary data.</text>
</comment>
<dbReference type="Pfam" id="PF00443">
    <property type="entry name" value="UCH"/>
    <property type="match status" value="1"/>
</dbReference>
<feature type="compositionally biased region" description="Low complexity" evidence="8">
    <location>
        <begin position="863"/>
        <end position="884"/>
    </location>
</feature>
<comment type="similarity">
    <text evidence="2">Belongs to the peptidase C19 family.</text>
</comment>
<dbReference type="InterPro" id="IPR028889">
    <property type="entry name" value="USP"/>
</dbReference>
<dbReference type="PANTHER" id="PTHR24006">
    <property type="entry name" value="UBIQUITIN CARBOXYL-TERMINAL HYDROLASE"/>
    <property type="match status" value="1"/>
</dbReference>
<dbReference type="InterPro" id="IPR001394">
    <property type="entry name" value="Peptidase_C19_UCH"/>
</dbReference>
<reference evidence="10 11" key="1">
    <citation type="journal article" date="2023" name="Commun. Biol.">
        <title>Genome analysis of Parmales, the sister group of diatoms, reveals the evolutionary specialization of diatoms from phago-mixotrophs to photoautotrophs.</title>
        <authorList>
            <person name="Ban H."/>
            <person name="Sato S."/>
            <person name="Yoshikawa S."/>
            <person name="Yamada K."/>
            <person name="Nakamura Y."/>
            <person name="Ichinomiya M."/>
            <person name="Sato N."/>
            <person name="Blanc-Mathieu R."/>
            <person name="Endo H."/>
            <person name="Kuwata A."/>
            <person name="Ogata H."/>
        </authorList>
    </citation>
    <scope>NUCLEOTIDE SEQUENCE [LARGE SCALE GENOMIC DNA]</scope>
</reference>
<protein>
    <recommendedName>
        <fullName evidence="3">ubiquitinyl hydrolase 1</fullName>
        <ecNumber evidence="3">3.4.19.12</ecNumber>
    </recommendedName>
</protein>
<feature type="compositionally biased region" description="Pro residues" evidence="8">
    <location>
        <begin position="950"/>
        <end position="966"/>
    </location>
</feature>
<evidence type="ECO:0000313" key="11">
    <source>
        <dbReference type="Proteomes" id="UP001165060"/>
    </source>
</evidence>
<name>A0ABQ6N0K6_9STRA</name>
<keyword evidence="4" id="KW-0645">Protease</keyword>
<feature type="domain" description="USP" evidence="9">
    <location>
        <begin position="21"/>
        <end position="304"/>
    </location>
</feature>
<accession>A0ABQ6N0K6</accession>
<keyword evidence="7" id="KW-0788">Thiol protease</keyword>
<feature type="region of interest" description="Disordered" evidence="8">
    <location>
        <begin position="859"/>
        <end position="894"/>
    </location>
</feature>
<comment type="catalytic activity">
    <reaction evidence="1">
        <text>Thiol-dependent hydrolysis of ester, thioester, amide, peptide and isopeptide bonds formed by the C-terminal Gly of ubiquitin (a 76-residue protein attached to proteins as an intracellular targeting signal).</text>
        <dbReference type="EC" id="3.4.19.12"/>
    </reaction>
</comment>
<keyword evidence="5" id="KW-0833">Ubl conjugation pathway</keyword>
<dbReference type="CDD" id="cd02257">
    <property type="entry name" value="Peptidase_C19"/>
    <property type="match status" value="1"/>
</dbReference>
<evidence type="ECO:0000256" key="6">
    <source>
        <dbReference type="ARBA" id="ARBA00022801"/>
    </source>
</evidence>
<dbReference type="PANTHER" id="PTHR24006:SF888">
    <property type="entry name" value="UBIQUITIN CARBOXYL-TERMINAL HYDROLASE 30"/>
    <property type="match status" value="1"/>
</dbReference>
<evidence type="ECO:0000256" key="4">
    <source>
        <dbReference type="ARBA" id="ARBA00022670"/>
    </source>
</evidence>
<organism evidence="10 11">
    <name type="scientific">Tetraparma gracilis</name>
    <dbReference type="NCBI Taxonomy" id="2962635"/>
    <lineage>
        <taxon>Eukaryota</taxon>
        <taxon>Sar</taxon>
        <taxon>Stramenopiles</taxon>
        <taxon>Ochrophyta</taxon>
        <taxon>Bolidophyceae</taxon>
        <taxon>Parmales</taxon>
        <taxon>Triparmaceae</taxon>
        <taxon>Tetraparma</taxon>
    </lineage>
</organism>
<feature type="region of interest" description="Disordered" evidence="8">
    <location>
        <begin position="937"/>
        <end position="975"/>
    </location>
</feature>
<dbReference type="Proteomes" id="UP001165060">
    <property type="component" value="Unassembled WGS sequence"/>
</dbReference>
<dbReference type="EC" id="3.4.19.12" evidence="3"/>
<proteinExistence type="inferred from homology"/>
<dbReference type="SUPFAM" id="SSF51126">
    <property type="entry name" value="Pectin lyase-like"/>
    <property type="match status" value="1"/>
</dbReference>
<sequence>MKQPSSPPSPSPSAAPLPLPSGLVNSGNTCYLNSLLQSIYNIPYVRRHAQLPLSGVFDELSAGRAARTVPLTNLLGIDVREQRDAGEFFKELLREQLAPDAVEAFTGSVLEEITLDRAEAGEEATVRSKEVPFTDLTVPLTSSATTIPRALAEYFKPQPMSYRKKSATRSESLASLPPVLAVTLGRFEASFANNRLSLTKLHTPVRLPTRLELPVPSSAPPETLRLAAVIVHKGEFEYGHYYAYVNRKPLEEGGDWARCDDTRVAKVTLEEVLKDSEGKRGRWGKSQGYGGRGAQAYIVFQMELHAASASAGSIAFAALRLAGADTLGCDLACDSSCSIKRVKLDATTLSLDVDLSSAVNSDTGNTKPSHQSRLVTAECNDDGTISLEYSQDALGNVIPDFSMVGYRGGAEEIPTVATVATIDAVEGEEDATARIQAAIDTVAALPLEERGALLFGAGTFRVLTTLYIRASGVVLRGQADGGTTLLSTSTTNADILLVVGSGDSSGEVAGTRVAITDDYVATGSFTLSVESTASYEVGDLIEIERAVSEAWITSIGMDAIPDCEEPDCYQWEADSYELMWGREVAEVVDETTLRLNAPIVHPIQSEFGGGSVHKVEWASEGRLSEVGVEDLRYASEFDEDHAWDAVRFEEVEDSWVRRIECWGFADSCVDLQDDSKTTTVMDCSSYDQASIITGGRRYSFNSDGVLNLVKGCYARNGRHDYVQGSKTGGPNVFYDSSAEVAHADIGPHHRYATGTLWDNLKGGQMRAWDRGNMGSGHGWSGAVQVFWNALVTGERAASGELQDLVIDSPAGASNYGIGCVSDEVGGGGIHDSSGLHVFPKSLYAAQLAERTGSQYFECEDTRTSSPTLAPSLSPTLSPTLAPPTESHCADGRKNGQETDVDCGGECGACEVGAGCLVADDCASGTCLASECVGAPTAAPSTSPSIAPSASPTPAPSASPTTAPPTTRPTSSPTWGATDDVVEVVIEAEVVFSNVADDFELPEGDDLDAFKDELAAGIAGALEGVGEGVEVEVVEVRLLRGGARRRLTGASLSVDFRVRAGGVPAAHEGEFADMLVEDLSEAADDGTLADQVQQADGGGKLGDDVGVEKVEAEQVWVPPDHLLKSGAAASRLFGLSLIQIGAVGGALLAAGCGGCALSVVTAVRDRGAGGGGGRMSLQDFEIGWFKKGRGSSGTEREANKDLELVGFGDLRGSEFAAENPMQKKN</sequence>
<dbReference type="Gene3D" id="3.90.70.10">
    <property type="entry name" value="Cysteine proteinases"/>
    <property type="match status" value="1"/>
</dbReference>